<dbReference type="Proteomes" id="UP000005522">
    <property type="component" value="Chromosome"/>
</dbReference>
<feature type="signal peptide" evidence="2">
    <location>
        <begin position="1"/>
        <end position="26"/>
    </location>
</feature>
<evidence type="ECO:0000313" key="4">
    <source>
        <dbReference type="Proteomes" id="UP000005522"/>
    </source>
</evidence>
<dbReference type="Gene3D" id="1.25.40.10">
    <property type="entry name" value="Tetratricopeptide repeat domain"/>
    <property type="match status" value="1"/>
</dbReference>
<dbReference type="HOGENOM" id="CLU_1559608_0_0_6"/>
<evidence type="ECO:0000313" key="3">
    <source>
        <dbReference type="EMBL" id="AIA54652.1"/>
    </source>
</evidence>
<accession>A0A059ZXK8</accession>
<dbReference type="EMBL" id="CP005986">
    <property type="protein sequence ID" value="AIA54652.1"/>
    <property type="molecule type" value="Genomic_DNA"/>
</dbReference>
<name>A0A059ZXK8_ACICK</name>
<organism evidence="3 4">
    <name type="scientific">Acidithiobacillus caldus (strain ATCC 51756 / DSM 8584 / KU)</name>
    <dbReference type="NCBI Taxonomy" id="637389"/>
    <lineage>
        <taxon>Bacteria</taxon>
        <taxon>Pseudomonadati</taxon>
        <taxon>Pseudomonadota</taxon>
        <taxon>Acidithiobacillia</taxon>
        <taxon>Acidithiobacillales</taxon>
        <taxon>Acidithiobacillaceae</taxon>
        <taxon>Acidithiobacillus</taxon>
    </lineage>
</organism>
<feature type="chain" id="PRO_5001582002" description="Tetratricopeptide repeat protein" evidence="2">
    <location>
        <begin position="27"/>
        <end position="171"/>
    </location>
</feature>
<dbReference type="SUPFAM" id="SSF48452">
    <property type="entry name" value="TPR-like"/>
    <property type="match status" value="1"/>
</dbReference>
<evidence type="ECO:0000256" key="1">
    <source>
        <dbReference type="SAM" id="MobiDB-lite"/>
    </source>
</evidence>
<dbReference type="InterPro" id="IPR011990">
    <property type="entry name" value="TPR-like_helical_dom_sf"/>
</dbReference>
<dbReference type="KEGG" id="acz:Acaty_c0775"/>
<gene>
    <name evidence="3" type="ORF">Acaty_c0775</name>
</gene>
<keyword evidence="2" id="KW-0732">Signal</keyword>
<evidence type="ECO:0008006" key="5">
    <source>
        <dbReference type="Google" id="ProtNLM"/>
    </source>
</evidence>
<feature type="compositionally biased region" description="Basic and acidic residues" evidence="1">
    <location>
        <begin position="33"/>
        <end position="46"/>
    </location>
</feature>
<dbReference type="RefSeq" id="WP_004871004.1">
    <property type="nucleotide sequence ID" value="NZ_CP005986.1"/>
</dbReference>
<reference evidence="3 4" key="1">
    <citation type="journal article" date="2009" name="J. Bacteriol.">
        <title>Draft genome sequence of the extremely acidophilic bacterium Acidithiobacillus caldus ATCC 51756 reveals metabolic versatility in the genus Acidithiobacillus.</title>
        <authorList>
            <person name="Valdes J."/>
            <person name="Quatrini R."/>
            <person name="Hallberg K."/>
            <person name="Dopson M."/>
            <person name="Valenzuela P.D."/>
            <person name="Holmes D.S."/>
        </authorList>
    </citation>
    <scope>NUCLEOTIDE SEQUENCE [LARGE SCALE GENOMIC DNA]</scope>
    <source>
        <strain evidence="4">ATCC 51756 / DSM 8584 / KU</strain>
    </source>
</reference>
<dbReference type="Pfam" id="PF13432">
    <property type="entry name" value="TPR_16"/>
    <property type="match status" value="1"/>
</dbReference>
<feature type="region of interest" description="Disordered" evidence="1">
    <location>
        <begin position="33"/>
        <end position="66"/>
    </location>
</feature>
<sequence length="171" mass="18932">MGKIGQISIVTMVVVFVLSNFPPAIAADAVKVEPAKTKTERSENKAKQAQNIAKKAPGKSSSKEQNAQLDRLAIQARADYWHGNINGAITAYEKLIKEHPQPRWYGELGNIYYQTGRPQLAAKNYYLAAKSLIAEGRPLEAGALLPILQRLDPPLAQELLAQQTRTKEKRK</sequence>
<protein>
    <recommendedName>
        <fullName evidence="5">Tetratricopeptide repeat protein</fullName>
    </recommendedName>
</protein>
<evidence type="ECO:0000256" key="2">
    <source>
        <dbReference type="SAM" id="SignalP"/>
    </source>
</evidence>
<dbReference type="GeneID" id="92930809"/>
<dbReference type="AlphaFoldDB" id="A0A059ZXK8"/>
<proteinExistence type="predicted"/>